<sequence length="128" mass="14106">MTTIQNIDAARHDLLVILRHAPHGSAWLREGLEVALVAAAFGKRVALMFQADGVYALMAGQQAGALGQKGTHPQIAMLEMYDIETLWVSEEALLQRGLEPDDLMLPVTLLDSRTLAHVTRENPYTLVF</sequence>
<comment type="caution">
    <text evidence="2">The sequence shown here is derived from an EMBL/GenBank/DDBJ whole genome shotgun (WGS) entry which is preliminary data.</text>
</comment>
<evidence type="ECO:0000313" key="3">
    <source>
        <dbReference type="Proteomes" id="UP000646745"/>
    </source>
</evidence>
<dbReference type="SUPFAM" id="SSF75169">
    <property type="entry name" value="DsrEFH-like"/>
    <property type="match status" value="1"/>
</dbReference>
<dbReference type="Pfam" id="PF02635">
    <property type="entry name" value="DsrE"/>
    <property type="match status" value="1"/>
</dbReference>
<dbReference type="EMBL" id="BMZI01000001">
    <property type="protein sequence ID" value="GHB08989.1"/>
    <property type="molecule type" value="Genomic_DNA"/>
</dbReference>
<dbReference type="NCBIfam" id="NF001238">
    <property type="entry name" value="PRK00211.1"/>
    <property type="match status" value="1"/>
</dbReference>
<evidence type="ECO:0000313" key="2">
    <source>
        <dbReference type="EMBL" id="GHB08989.1"/>
    </source>
</evidence>
<protein>
    <submittedName>
        <fullName evidence="2">Sulfurtransferase TusC</fullName>
    </submittedName>
</protein>
<dbReference type="Gene3D" id="3.40.1260.10">
    <property type="entry name" value="DsrEFH-like"/>
    <property type="match status" value="1"/>
</dbReference>
<dbReference type="PANTHER" id="PTHR38780:SF1">
    <property type="entry name" value="PROTEIN TUSC"/>
    <property type="match status" value="1"/>
</dbReference>
<dbReference type="NCBIfam" id="TIGR03010">
    <property type="entry name" value="sulf_tusC_dsrF"/>
    <property type="match status" value="1"/>
</dbReference>
<reference evidence="3" key="1">
    <citation type="journal article" date="2019" name="Int. J. Syst. Evol. Microbiol.">
        <title>The Global Catalogue of Microorganisms (GCM) 10K type strain sequencing project: providing services to taxonomists for standard genome sequencing and annotation.</title>
        <authorList>
            <consortium name="The Broad Institute Genomics Platform"/>
            <consortium name="The Broad Institute Genome Sequencing Center for Infectious Disease"/>
            <person name="Wu L."/>
            <person name="Ma J."/>
        </authorList>
    </citation>
    <scope>NUCLEOTIDE SEQUENCE [LARGE SCALE GENOMIC DNA]</scope>
    <source>
        <strain evidence="3">KCTC 32998</strain>
    </source>
</reference>
<dbReference type="RefSeq" id="WP_189442825.1">
    <property type="nucleotide sequence ID" value="NZ_BMZI01000001.1"/>
</dbReference>
<evidence type="ECO:0000256" key="1">
    <source>
        <dbReference type="ARBA" id="ARBA00005996"/>
    </source>
</evidence>
<comment type="similarity">
    <text evidence="1">Belongs to the DsrF/TusC family.</text>
</comment>
<proteinExistence type="inferred from homology"/>
<organism evidence="2 3">
    <name type="scientific">Salinicola rhizosphaerae</name>
    <dbReference type="NCBI Taxonomy" id="1443141"/>
    <lineage>
        <taxon>Bacteria</taxon>
        <taxon>Pseudomonadati</taxon>
        <taxon>Pseudomonadota</taxon>
        <taxon>Gammaproteobacteria</taxon>
        <taxon>Oceanospirillales</taxon>
        <taxon>Halomonadaceae</taxon>
        <taxon>Salinicola</taxon>
    </lineage>
</organism>
<gene>
    <name evidence="2" type="ORF">GCM10009038_03150</name>
</gene>
<accession>A0ABQ3DPA5</accession>
<name>A0ABQ3DPA5_9GAMM</name>
<dbReference type="Proteomes" id="UP000646745">
    <property type="component" value="Unassembled WGS sequence"/>
</dbReference>
<dbReference type="InterPro" id="IPR003787">
    <property type="entry name" value="Sulphur_relay_DsrE/F-like"/>
</dbReference>
<dbReference type="InterPro" id="IPR027396">
    <property type="entry name" value="DsrEFH-like"/>
</dbReference>
<dbReference type="InterPro" id="IPR017462">
    <property type="entry name" value="Sulphur_relay_TusC/DsrF"/>
</dbReference>
<dbReference type="PANTHER" id="PTHR38780">
    <property type="entry name" value="PROTEIN TUSC"/>
    <property type="match status" value="1"/>
</dbReference>
<keyword evidence="3" id="KW-1185">Reference proteome</keyword>